<dbReference type="InterPro" id="IPR010621">
    <property type="entry name" value="DUF1214"/>
</dbReference>
<dbReference type="SUPFAM" id="SSF160935">
    <property type="entry name" value="VPA0735-like"/>
    <property type="match status" value="1"/>
</dbReference>
<dbReference type="Pfam" id="PF06863">
    <property type="entry name" value="DUF1254"/>
    <property type="match status" value="1"/>
</dbReference>
<dbReference type="InterPro" id="IPR037049">
    <property type="entry name" value="DUF1214_C_sf"/>
</dbReference>
<evidence type="ECO:0000259" key="1">
    <source>
        <dbReference type="Pfam" id="PF06742"/>
    </source>
</evidence>
<dbReference type="PANTHER" id="PTHR36509:SF2">
    <property type="entry name" value="BLL3101 PROTEIN"/>
    <property type="match status" value="1"/>
</dbReference>
<dbReference type="Gene3D" id="2.60.120.600">
    <property type="entry name" value="Domain of unknown function DUF1214, C-terminal domain"/>
    <property type="match status" value="1"/>
</dbReference>
<evidence type="ECO:0000259" key="2">
    <source>
        <dbReference type="Pfam" id="PF06863"/>
    </source>
</evidence>
<feature type="domain" description="DUF1214" evidence="1">
    <location>
        <begin position="288"/>
        <end position="396"/>
    </location>
</feature>
<dbReference type="Proteomes" id="UP000218427">
    <property type="component" value="Unassembled WGS sequence"/>
</dbReference>
<proteinExistence type="predicted"/>
<accession>A0ABX4I507</accession>
<name>A0ABX4I507_9GAMM</name>
<dbReference type="InterPro" id="IPR010679">
    <property type="entry name" value="DUF1254"/>
</dbReference>
<evidence type="ECO:0000313" key="3">
    <source>
        <dbReference type="EMBL" id="PCO07133.1"/>
    </source>
</evidence>
<comment type="caution">
    <text evidence="3">The sequence shown here is derived from an EMBL/GenBank/DDBJ whole genome shotgun (WGS) entry which is preliminary data.</text>
</comment>
<evidence type="ECO:0008006" key="5">
    <source>
        <dbReference type="Google" id="ProtNLM"/>
    </source>
</evidence>
<reference evidence="3" key="1">
    <citation type="submission" date="2017-08" db="EMBL/GenBank/DDBJ databases">
        <title>Microbulbifer marisrubri sp. nov., a halophilic alphaproteobacterium isolated from marine sediment of the Yellow Sea, China.</title>
        <authorList>
            <person name="Zhang G."/>
            <person name="Xiong Q."/>
        </authorList>
    </citation>
    <scope>NUCLEOTIDE SEQUENCE [LARGE SCALE GENOMIC DNA]</scope>
    <source>
        <strain evidence="3">WRN-8</strain>
    </source>
</reference>
<organism evidence="3 4">
    <name type="scientific">Microbulbifer flavimaris</name>
    <dbReference type="NCBI Taxonomy" id="1781068"/>
    <lineage>
        <taxon>Bacteria</taxon>
        <taxon>Pseudomonadati</taxon>
        <taxon>Pseudomonadota</taxon>
        <taxon>Gammaproteobacteria</taxon>
        <taxon>Cellvibrionales</taxon>
        <taxon>Microbulbiferaceae</taxon>
        <taxon>Microbulbifer</taxon>
    </lineage>
</organism>
<evidence type="ECO:0000313" key="4">
    <source>
        <dbReference type="Proteomes" id="UP000218427"/>
    </source>
</evidence>
<dbReference type="Gene3D" id="2.60.40.1610">
    <property type="entry name" value="Domain of unknown function DUF1254"/>
    <property type="match status" value="1"/>
</dbReference>
<protein>
    <recommendedName>
        <fullName evidence="5">DUF1214 domain-containing protein</fullName>
    </recommendedName>
</protein>
<dbReference type="Pfam" id="PF06742">
    <property type="entry name" value="DUF1214"/>
    <property type="match status" value="1"/>
</dbReference>
<keyword evidence="4" id="KW-1185">Reference proteome</keyword>
<dbReference type="PANTHER" id="PTHR36509">
    <property type="entry name" value="BLL3101 PROTEIN"/>
    <property type="match status" value="1"/>
</dbReference>
<dbReference type="InterPro" id="IPR037050">
    <property type="entry name" value="DUF1254_sf"/>
</dbReference>
<gene>
    <name evidence="3" type="ORF">AWR36_004095</name>
</gene>
<sequence>MYNVNNKAAIKNGGWNICDVDTRLKDHTLKLIARPNNDSLYITCTLDLRKEPVILEMPAFDSKYVSLMITGYDHYVNIPLSTRQGDFEKPEKLLIFSERTEGFEEGKQIEGVDHYLEASGDFVSAVFRVMPHANDPDRFERITEQMKAVRLRTLSELRGNAAKKIDDIEFPEVGEKDIDVFENNLLEVMQFVFNHTTFDTDNELDRNVLTAYEPLGVTPGKAYDSEKAAKLDGQRVGRVAERIQDEEMAKSDSMLKNPGLFQPKGKIDLDLLLFQSVFGPIGQPAEEAVYPAITAADGKPMSAQHDYVIQMSADELPPAQAFWSLTLYDTENGFFIPNERKKYSVGENGGMKLNDEGGIKIYIAAEKPEGVPEENWLPLNRGDYGIDVVMRLYVPDLEKFKDWEPPQAEKL</sequence>
<dbReference type="EMBL" id="LRFG02000001">
    <property type="protein sequence ID" value="PCO07133.1"/>
    <property type="molecule type" value="Genomic_DNA"/>
</dbReference>
<feature type="domain" description="DUF1254" evidence="2">
    <location>
        <begin position="27"/>
        <end position="147"/>
    </location>
</feature>